<keyword evidence="2" id="KW-0678">Repressor</keyword>
<dbReference type="InterPro" id="IPR014036">
    <property type="entry name" value="DeoR-like_C"/>
</dbReference>
<dbReference type="PROSITE" id="PS51000">
    <property type="entry name" value="HTH_DEOR_2"/>
    <property type="match status" value="1"/>
</dbReference>
<dbReference type="InterPro" id="IPR037171">
    <property type="entry name" value="NagB/RpiA_transferase-like"/>
</dbReference>
<dbReference type="AlphaFoldDB" id="S1MTZ4"/>
<dbReference type="InterPro" id="IPR001034">
    <property type="entry name" value="DeoR_HTH"/>
</dbReference>
<evidence type="ECO:0000256" key="3">
    <source>
        <dbReference type="ARBA" id="ARBA00023015"/>
    </source>
</evidence>
<dbReference type="PRINTS" id="PR00037">
    <property type="entry name" value="HTHLACR"/>
</dbReference>
<gene>
    <name evidence="8" type="ORF">I568_01997</name>
</gene>
<sequence>MSKVLKEERHLQILNLVDTNGTARVSDIMEQLHVSDMTIRRDLMELEEQGKLERVHGGAKSLHLFRPHELTHGDKQIINIEQKQMIAKKALTLLKSGQTIFLGPGTTIEIFANMIEDDSIRVVTNCLPIFEKLTQRLPKMKVYLLGGEIRPTTMAFFGELTNKMLMDMHFHQAFISSNGLRNNQIMTSTVEEGSTQALALGNSVERYLLMDDSKIGQEDFYAYYALKDLTAMITNDTQADKMVALEKFIPIF</sequence>
<dbReference type="SUPFAM" id="SSF100950">
    <property type="entry name" value="NagB/RpiA/CoA transferase-like"/>
    <property type="match status" value="1"/>
</dbReference>
<evidence type="ECO:0000313" key="8">
    <source>
        <dbReference type="EMBL" id="EOW80297.1"/>
    </source>
</evidence>
<keyword evidence="9" id="KW-1185">Reference proteome</keyword>
<evidence type="ECO:0000256" key="6">
    <source>
        <dbReference type="ARBA" id="ARBA00024937"/>
    </source>
</evidence>
<dbReference type="InterPro" id="IPR036388">
    <property type="entry name" value="WH-like_DNA-bd_sf"/>
</dbReference>
<dbReference type="Gene3D" id="1.10.10.10">
    <property type="entry name" value="Winged helix-like DNA-binding domain superfamily/Winged helix DNA-binding domain"/>
    <property type="match status" value="1"/>
</dbReference>
<keyword evidence="3" id="KW-0805">Transcription regulation</keyword>
<keyword evidence="5" id="KW-0804">Transcription</keyword>
<dbReference type="Proteomes" id="UP000014113">
    <property type="component" value="Unassembled WGS sequence"/>
</dbReference>
<comment type="function">
    <text evidence="6">Repressor of the lactose catabolism operon. Galactose-6-phosphate is the inducer.</text>
</comment>
<feature type="domain" description="HTH deoR-type" evidence="7">
    <location>
        <begin position="6"/>
        <end position="61"/>
    </location>
</feature>
<evidence type="ECO:0000256" key="1">
    <source>
        <dbReference type="ARBA" id="ARBA00021390"/>
    </source>
</evidence>
<reference evidence="8 9" key="1">
    <citation type="submission" date="2013-03" db="EMBL/GenBank/DDBJ databases">
        <title>The Genome Sequence of Enterococcus columbae ATCC_51263 (PacBio/Illumina hybrid assembly).</title>
        <authorList>
            <consortium name="The Broad Institute Genomics Platform"/>
            <consortium name="The Broad Institute Genome Sequencing Center for Infectious Disease"/>
            <person name="Earl A."/>
            <person name="Russ C."/>
            <person name="Gilmore M."/>
            <person name="Surin D."/>
            <person name="Walker B."/>
            <person name="Young S."/>
            <person name="Zeng Q."/>
            <person name="Gargeya S."/>
            <person name="Fitzgerald M."/>
            <person name="Haas B."/>
            <person name="Abouelleil A."/>
            <person name="Allen A.W."/>
            <person name="Alvarado L."/>
            <person name="Arachchi H.M."/>
            <person name="Berlin A.M."/>
            <person name="Chapman S.B."/>
            <person name="Gainer-Dewar J."/>
            <person name="Goldberg J."/>
            <person name="Griggs A."/>
            <person name="Gujja S."/>
            <person name="Hansen M."/>
            <person name="Howarth C."/>
            <person name="Imamovic A."/>
            <person name="Ireland A."/>
            <person name="Larimer J."/>
            <person name="McCowan C."/>
            <person name="Murphy C."/>
            <person name="Pearson M."/>
            <person name="Poon T.W."/>
            <person name="Priest M."/>
            <person name="Roberts A."/>
            <person name="Saif S."/>
            <person name="Shea T."/>
            <person name="Sisk P."/>
            <person name="Sykes S."/>
            <person name="Wortman J."/>
            <person name="Nusbaum C."/>
            <person name="Birren B."/>
        </authorList>
    </citation>
    <scope>NUCLEOTIDE SEQUENCE [LARGE SCALE GENOMIC DNA]</scope>
    <source>
        <strain evidence="8 9">ATCC 51263</strain>
    </source>
</reference>
<dbReference type="PANTHER" id="PTHR30363:SF4">
    <property type="entry name" value="GLYCEROL-3-PHOSPHATE REGULON REPRESSOR"/>
    <property type="match status" value="1"/>
</dbReference>
<dbReference type="PROSITE" id="PS00894">
    <property type="entry name" value="HTH_DEOR_1"/>
    <property type="match status" value="1"/>
</dbReference>
<dbReference type="InterPro" id="IPR018356">
    <property type="entry name" value="Tscrpt_reg_HTH_DeoR_CS"/>
</dbReference>
<dbReference type="PATRIC" id="fig|1121865.3.peg.1344"/>
<proteinExistence type="predicted"/>
<accession>S1MTZ4</accession>
<dbReference type="SMART" id="SM01134">
    <property type="entry name" value="DeoRC"/>
    <property type="match status" value="1"/>
</dbReference>
<evidence type="ECO:0000313" key="9">
    <source>
        <dbReference type="Proteomes" id="UP000014113"/>
    </source>
</evidence>
<dbReference type="InterPro" id="IPR036390">
    <property type="entry name" value="WH_DNA-bd_sf"/>
</dbReference>
<protein>
    <recommendedName>
        <fullName evidence="1">Lactose phosphotransferase system repressor</fullName>
    </recommendedName>
</protein>
<dbReference type="SUPFAM" id="SSF46785">
    <property type="entry name" value="Winged helix' DNA-binding domain"/>
    <property type="match status" value="1"/>
</dbReference>
<comment type="caution">
    <text evidence="8">The sequence shown here is derived from an EMBL/GenBank/DDBJ whole genome shotgun (WGS) entry which is preliminary data.</text>
</comment>
<keyword evidence="4" id="KW-0238">DNA-binding</keyword>
<evidence type="ECO:0000259" key="7">
    <source>
        <dbReference type="PROSITE" id="PS51000"/>
    </source>
</evidence>
<dbReference type="Pfam" id="PF00455">
    <property type="entry name" value="DeoRC"/>
    <property type="match status" value="1"/>
</dbReference>
<dbReference type="EMBL" id="ASWJ01000009">
    <property type="protein sequence ID" value="EOW80297.1"/>
    <property type="molecule type" value="Genomic_DNA"/>
</dbReference>
<dbReference type="PANTHER" id="PTHR30363">
    <property type="entry name" value="HTH-TYPE TRANSCRIPTIONAL REGULATOR SRLR-RELATED"/>
    <property type="match status" value="1"/>
</dbReference>
<dbReference type="OrthoDB" id="9798651at2"/>
<dbReference type="GO" id="GO:0003677">
    <property type="term" value="F:DNA binding"/>
    <property type="evidence" value="ECO:0007669"/>
    <property type="project" value="UniProtKB-KW"/>
</dbReference>
<dbReference type="eggNOG" id="COG1349">
    <property type="taxonomic scope" value="Bacteria"/>
</dbReference>
<evidence type="ECO:0000256" key="2">
    <source>
        <dbReference type="ARBA" id="ARBA00022491"/>
    </source>
</evidence>
<dbReference type="GO" id="GO:0003700">
    <property type="term" value="F:DNA-binding transcription factor activity"/>
    <property type="evidence" value="ECO:0007669"/>
    <property type="project" value="InterPro"/>
</dbReference>
<name>S1MTZ4_9ENTE</name>
<evidence type="ECO:0000256" key="5">
    <source>
        <dbReference type="ARBA" id="ARBA00023163"/>
    </source>
</evidence>
<dbReference type="SMART" id="SM00420">
    <property type="entry name" value="HTH_DEOR"/>
    <property type="match status" value="1"/>
</dbReference>
<dbReference type="InterPro" id="IPR050313">
    <property type="entry name" value="Carb_Metab_HTH_regulators"/>
</dbReference>
<dbReference type="Gene3D" id="3.40.50.1360">
    <property type="match status" value="1"/>
</dbReference>
<dbReference type="Pfam" id="PF08220">
    <property type="entry name" value="HTH_DeoR"/>
    <property type="match status" value="1"/>
</dbReference>
<organism evidence="8 9">
    <name type="scientific">Enterococcus columbae DSM 7374 = ATCC 51263</name>
    <dbReference type="NCBI Taxonomy" id="1121865"/>
    <lineage>
        <taxon>Bacteria</taxon>
        <taxon>Bacillati</taxon>
        <taxon>Bacillota</taxon>
        <taxon>Bacilli</taxon>
        <taxon>Lactobacillales</taxon>
        <taxon>Enterococcaceae</taxon>
        <taxon>Enterococcus</taxon>
    </lineage>
</organism>
<evidence type="ECO:0000256" key="4">
    <source>
        <dbReference type="ARBA" id="ARBA00023125"/>
    </source>
</evidence>
<dbReference type="STRING" id="1121865.OMW_01383"/>